<protein>
    <submittedName>
        <fullName evidence="1">Microsomal signal peptidase subunit 3</fullName>
    </submittedName>
</protein>
<dbReference type="Proteomes" id="UP001152531">
    <property type="component" value="Unassembled WGS sequence"/>
</dbReference>
<gene>
    <name evidence="1" type="ORF">CLIB1444_21S01112</name>
</gene>
<accession>A0ACA9YG14</accession>
<sequence length="190" mass="21600">MFNLVSRAQAVSNHVLTCSMILGALVAISSLIQLYSNNVWGLNNSIENIKANASLKNSFQYGSKNGKPKENSIIKFDLETDLSSLFNWNTKQVFVYLTAEYPGKSEESYNKVTYWDKIITNKEDAKIKLSNQRAKYSVWDVEDSFRSRIANLTLEWNVQPHIGPLIYGKTVTKTPFTFAEVKTKKTTNNQ</sequence>
<evidence type="ECO:0000313" key="1">
    <source>
        <dbReference type="EMBL" id="CAH6723864.1"/>
    </source>
</evidence>
<name>A0ACA9YG14_9ASCO</name>
<keyword evidence="2" id="KW-1185">Reference proteome</keyword>
<comment type="caution">
    <text evidence="1">The sequence shown here is derived from an EMBL/GenBank/DDBJ whole genome shotgun (WGS) entry which is preliminary data.</text>
</comment>
<reference evidence="1" key="1">
    <citation type="submission" date="2022-06" db="EMBL/GenBank/DDBJ databases">
        <authorList>
            <person name="Legras J.-L."/>
            <person name="Devillers H."/>
            <person name="Grondin C."/>
        </authorList>
    </citation>
    <scope>NUCLEOTIDE SEQUENCE</scope>
    <source>
        <strain evidence="1">CLIB 1444</strain>
    </source>
</reference>
<organism evidence="1 2">
    <name type="scientific">[Candida] jaroonii</name>
    <dbReference type="NCBI Taxonomy" id="467808"/>
    <lineage>
        <taxon>Eukaryota</taxon>
        <taxon>Fungi</taxon>
        <taxon>Dikarya</taxon>
        <taxon>Ascomycota</taxon>
        <taxon>Saccharomycotina</taxon>
        <taxon>Pichiomycetes</taxon>
        <taxon>Debaryomycetaceae</taxon>
        <taxon>Yamadazyma</taxon>
    </lineage>
</organism>
<proteinExistence type="predicted"/>
<evidence type="ECO:0000313" key="2">
    <source>
        <dbReference type="Proteomes" id="UP001152531"/>
    </source>
</evidence>
<dbReference type="EMBL" id="CALSDN010000021">
    <property type="protein sequence ID" value="CAH6723864.1"/>
    <property type="molecule type" value="Genomic_DNA"/>
</dbReference>